<feature type="chain" id="PRO_5013481056" description="C-type lectin domain-containing protein" evidence="1">
    <location>
        <begin position="26"/>
        <end position="166"/>
    </location>
</feature>
<dbReference type="InterPro" id="IPR016186">
    <property type="entry name" value="C-type_lectin-like/link_sf"/>
</dbReference>
<dbReference type="Gene3D" id="3.10.100.10">
    <property type="entry name" value="Mannose-Binding Protein A, subunit A"/>
    <property type="match status" value="1"/>
</dbReference>
<dbReference type="SUPFAM" id="SSF56436">
    <property type="entry name" value="C-type lectin-like"/>
    <property type="match status" value="1"/>
</dbReference>
<dbReference type="AlphaFoldDB" id="A0A194AM00"/>
<evidence type="ECO:0000256" key="1">
    <source>
        <dbReference type="SAM" id="SignalP"/>
    </source>
</evidence>
<accession>A0A194AM00</accession>
<dbReference type="InterPro" id="IPR016187">
    <property type="entry name" value="CTDL_fold"/>
</dbReference>
<evidence type="ECO:0000313" key="3">
    <source>
        <dbReference type="EMBL" id="JAS03580.1"/>
    </source>
</evidence>
<reference evidence="3" key="1">
    <citation type="submission" date="2016-03" db="EMBL/GenBank/DDBJ databases">
        <authorList>
            <person name="Ploux O."/>
        </authorList>
    </citation>
    <scope>NUCLEOTIDE SEQUENCE</scope>
    <source>
        <tissue evidence="3">Mantle</tissue>
    </source>
</reference>
<dbReference type="InterPro" id="IPR050801">
    <property type="entry name" value="Ca-Dep_Lectins_ImmuneDev"/>
</dbReference>
<protein>
    <recommendedName>
        <fullName evidence="2">C-type lectin domain-containing protein</fullName>
    </recommendedName>
</protein>
<evidence type="ECO:0000259" key="2">
    <source>
        <dbReference type="PROSITE" id="PS50041"/>
    </source>
</evidence>
<keyword evidence="1" id="KW-0732">Signal</keyword>
<feature type="domain" description="C-type lectin" evidence="2">
    <location>
        <begin position="38"/>
        <end position="153"/>
    </location>
</feature>
<sequence length="166" mass="18476">MVGMRTLFGAFVCIFNTFLTASVSGQGYTGCPTGWQAFREKCYFFSDFAVTYADAASLCRASNAKLAEPSEMEGDSYLRNQTMQKNVRFYIGVADYFVEGKWMFISSLKQATPTYWESGEPNNDGDEDCVEILPGSGQWADCSCTLQRNFICEKNVVENVNSIVIG</sequence>
<dbReference type="PROSITE" id="PS50041">
    <property type="entry name" value="C_TYPE_LECTIN_2"/>
    <property type="match status" value="1"/>
</dbReference>
<organism evidence="3">
    <name type="scientific">Pinctada fucata</name>
    <name type="common">Akoya pearl oyster</name>
    <name type="synonym">Pinctada imbricata fucata</name>
    <dbReference type="NCBI Taxonomy" id="50426"/>
    <lineage>
        <taxon>Eukaryota</taxon>
        <taxon>Metazoa</taxon>
        <taxon>Spiralia</taxon>
        <taxon>Lophotrochozoa</taxon>
        <taxon>Mollusca</taxon>
        <taxon>Bivalvia</taxon>
        <taxon>Autobranchia</taxon>
        <taxon>Pteriomorphia</taxon>
        <taxon>Pterioida</taxon>
        <taxon>Pterioidea</taxon>
        <taxon>Pteriidae</taxon>
        <taxon>Pinctada</taxon>
    </lineage>
</organism>
<dbReference type="PANTHER" id="PTHR22801">
    <property type="entry name" value="LITHOSTATHINE"/>
    <property type="match status" value="1"/>
</dbReference>
<dbReference type="EMBL" id="GELH01000692">
    <property type="protein sequence ID" value="JAS03580.1"/>
    <property type="molecule type" value="Transcribed_RNA"/>
</dbReference>
<dbReference type="SMART" id="SM00034">
    <property type="entry name" value="CLECT"/>
    <property type="match status" value="1"/>
</dbReference>
<proteinExistence type="predicted"/>
<feature type="signal peptide" evidence="1">
    <location>
        <begin position="1"/>
        <end position="25"/>
    </location>
</feature>
<dbReference type="InterPro" id="IPR001304">
    <property type="entry name" value="C-type_lectin-like"/>
</dbReference>
<dbReference type="PANTHER" id="PTHR22801:SF63">
    <property type="entry name" value="C-TYPE LECTIN DOMAIN-CONTAINING PROTEIN"/>
    <property type="match status" value="1"/>
</dbReference>
<dbReference type="EMBL" id="GELH01000691">
    <property type="protein sequence ID" value="JAS03581.1"/>
    <property type="molecule type" value="Transcribed_RNA"/>
</dbReference>
<dbReference type="Pfam" id="PF00059">
    <property type="entry name" value="Lectin_C"/>
    <property type="match status" value="1"/>
</dbReference>
<name>A0A194AM00_PINFU</name>